<dbReference type="Gene3D" id="3.30.470.20">
    <property type="entry name" value="ATP-grasp fold, B domain"/>
    <property type="match status" value="1"/>
</dbReference>
<dbReference type="AlphaFoldDB" id="A0AA48RCE3"/>
<organism evidence="1 2">
    <name type="scientific">Brevibacillus aydinogluensis</name>
    <dbReference type="NCBI Taxonomy" id="927786"/>
    <lineage>
        <taxon>Bacteria</taxon>
        <taxon>Bacillati</taxon>
        <taxon>Bacillota</taxon>
        <taxon>Bacilli</taxon>
        <taxon>Bacillales</taxon>
        <taxon>Paenibacillaceae</taxon>
        <taxon>Brevibacillus</taxon>
    </lineage>
</organism>
<evidence type="ECO:0000313" key="2">
    <source>
        <dbReference type="Proteomes" id="UP001189619"/>
    </source>
</evidence>
<accession>A0AA48RCE3</accession>
<gene>
    <name evidence="1" type="ORF">BSPP4475_10635</name>
</gene>
<dbReference type="EMBL" id="OY569118">
    <property type="protein sequence ID" value="CAJ1002772.1"/>
    <property type="molecule type" value="Genomic_DNA"/>
</dbReference>
<sequence>MRRPVIGILTWREGKRFAEPAYFRRLIRAGRALGGTVFLFAPQDVSPSGRQVRGFVPDGRSWKARVFPRPDVVIDRYRYKPTAAFRQYVTFRRTNGFRYANSRLANKWKVHEVLRRDERMHRWLPEAMLYNHKHLRSMLARHRLLYLKPLNGTGGRGIVRLEKTAEGYRLLARNKDRAKVSALIRRIPALLRWIDRWKTEKMIIQQGLRLDLVPKRSVDMRLLIQKDGNGRWSITGAGMRVGGEKSATANLHGGGKAVPVETLLRSRFGEQRAQEIITDCEQLAYQTAETIEQHFGRMIELGLDIGIDVDGRAWLIEVNPKPGREIFRELGMPQVYREAIRKPIQYALYLIRQHPGDERQSSQAAL</sequence>
<keyword evidence="1" id="KW-0067">ATP-binding</keyword>
<dbReference type="SUPFAM" id="SSF56059">
    <property type="entry name" value="Glutathione synthetase ATP-binding domain-like"/>
    <property type="match status" value="1"/>
</dbReference>
<dbReference type="GO" id="GO:0005524">
    <property type="term" value="F:ATP binding"/>
    <property type="evidence" value="ECO:0007669"/>
    <property type="project" value="UniProtKB-KW"/>
</dbReference>
<dbReference type="InterPro" id="IPR026838">
    <property type="entry name" value="YheC/D"/>
</dbReference>
<evidence type="ECO:0000313" key="1">
    <source>
        <dbReference type="EMBL" id="CAJ1002772.1"/>
    </source>
</evidence>
<reference evidence="1" key="1">
    <citation type="submission" date="2023-07" db="EMBL/GenBank/DDBJ databases">
        <authorList>
            <person name="Ivanov I."/>
            <person name="Teneva D."/>
            <person name="Stoikov I."/>
        </authorList>
    </citation>
    <scope>NUCLEOTIDE SEQUENCE</scope>
    <source>
        <strain evidence="1">4475</strain>
    </source>
</reference>
<dbReference type="Proteomes" id="UP001189619">
    <property type="component" value="Chromosome"/>
</dbReference>
<name>A0AA48RCE3_9BACL</name>
<dbReference type="RefSeq" id="WP_171564913.1">
    <property type="nucleotide sequence ID" value="NZ_JAUSVZ010000004.1"/>
</dbReference>
<keyword evidence="1" id="KW-0547">Nucleotide-binding</keyword>
<dbReference type="Pfam" id="PF14398">
    <property type="entry name" value="ATPgrasp_YheCD"/>
    <property type="match status" value="1"/>
</dbReference>
<keyword evidence="2" id="KW-1185">Reference proteome</keyword>
<proteinExistence type="predicted"/>
<dbReference type="KEGG" id="bayd:BSPP4475_10635"/>
<protein>
    <submittedName>
        <fullName evidence="1">ATP-binding protein</fullName>
    </submittedName>
</protein>